<dbReference type="InterPro" id="IPR000361">
    <property type="entry name" value="ATAP_core_dom"/>
</dbReference>
<dbReference type="GO" id="GO:0016226">
    <property type="term" value="P:iron-sulfur cluster assembly"/>
    <property type="evidence" value="ECO:0007669"/>
    <property type="project" value="InterPro"/>
</dbReference>
<dbReference type="GO" id="GO:0005506">
    <property type="term" value="F:iron ion binding"/>
    <property type="evidence" value="ECO:0007669"/>
    <property type="project" value="TreeGrafter"/>
</dbReference>
<dbReference type="PANTHER" id="PTHR43011:SF1">
    <property type="entry name" value="IRON-SULFUR CLUSTER ASSEMBLY 2 HOMOLOG, MITOCHONDRIAL"/>
    <property type="match status" value="1"/>
</dbReference>
<name>S5DXP9_9ACTN</name>
<proteinExistence type="predicted"/>
<dbReference type="PROSITE" id="PS01152">
    <property type="entry name" value="HESB"/>
    <property type="match status" value="1"/>
</dbReference>
<protein>
    <submittedName>
        <fullName evidence="2">Fe-S cluster assembly scaffold protein</fullName>
    </submittedName>
</protein>
<dbReference type="PANTHER" id="PTHR43011">
    <property type="entry name" value="IRON-SULFUR CLUSTER ASSEMBLY 2 HOMOLOG, MITOCHONDRIAL"/>
    <property type="match status" value="1"/>
</dbReference>
<dbReference type="NCBIfam" id="TIGR00049">
    <property type="entry name" value="iron-sulfur cluster assembly accessory protein"/>
    <property type="match status" value="1"/>
</dbReference>
<reference evidence="2" key="1">
    <citation type="journal article" date="2013" name="Sci. Rep.">
        <title>Metagenomics uncovers a new group of low GC and ultra-small marine Actinobacteria.</title>
        <authorList>
            <person name="Ghai R."/>
            <person name="Mizuno C.M."/>
            <person name="Picazo A."/>
            <person name="Camacho A."/>
            <person name="Rodriguez-Valera F."/>
        </authorList>
    </citation>
    <scope>NUCLEOTIDE SEQUENCE</scope>
</reference>
<dbReference type="GO" id="GO:0051539">
    <property type="term" value="F:4 iron, 4 sulfur cluster binding"/>
    <property type="evidence" value="ECO:0007669"/>
    <property type="project" value="TreeGrafter"/>
</dbReference>
<feature type="domain" description="Core" evidence="1">
    <location>
        <begin position="14"/>
        <end position="112"/>
    </location>
</feature>
<dbReference type="InterPro" id="IPR017870">
    <property type="entry name" value="FeS_cluster_insertion_CS"/>
</dbReference>
<dbReference type="EMBL" id="KC811142">
    <property type="protein sequence ID" value="AGQ19772.1"/>
    <property type="molecule type" value="Genomic_DNA"/>
</dbReference>
<dbReference type="Gene3D" id="2.60.300.12">
    <property type="entry name" value="HesB-like domain"/>
    <property type="match status" value="1"/>
</dbReference>
<evidence type="ECO:0000313" key="2">
    <source>
        <dbReference type="EMBL" id="AGQ19772.1"/>
    </source>
</evidence>
<accession>S5DXP9</accession>
<dbReference type="SUPFAM" id="SSF89360">
    <property type="entry name" value="HesB-like domain"/>
    <property type="match status" value="1"/>
</dbReference>
<dbReference type="Pfam" id="PF01521">
    <property type="entry name" value="Fe-S_biosyn"/>
    <property type="match status" value="1"/>
</dbReference>
<organism evidence="2">
    <name type="scientific">Candidatus Actinomarina minuta</name>
    <dbReference type="NCBI Taxonomy" id="1389454"/>
    <lineage>
        <taxon>Bacteria</taxon>
        <taxon>Bacillati</taxon>
        <taxon>Actinomycetota</taxon>
        <taxon>Actinomycetes</taxon>
        <taxon>Candidatus Actinomarinidae</taxon>
        <taxon>Candidatus Actinomarinales</taxon>
        <taxon>Candidatus Actinomarineae</taxon>
        <taxon>Candidatus Actinomarinaceae</taxon>
        <taxon>Candidatus Actinomarina</taxon>
    </lineage>
</organism>
<dbReference type="InterPro" id="IPR035903">
    <property type="entry name" value="HesB-like_dom_sf"/>
</dbReference>
<dbReference type="GO" id="GO:0051537">
    <property type="term" value="F:2 iron, 2 sulfur cluster binding"/>
    <property type="evidence" value="ECO:0007669"/>
    <property type="project" value="TreeGrafter"/>
</dbReference>
<dbReference type="AlphaFoldDB" id="S5DXP9"/>
<evidence type="ECO:0000259" key="1">
    <source>
        <dbReference type="Pfam" id="PF01521"/>
    </source>
</evidence>
<sequence length="115" mass="12492">MDIQIKSSRAILATDGAVKKLVELKSEETAEDSFLRMGVKPGGCSGYSYEMFFDTDKFDGDIIEEYAGVNIVVDGQSLEHIKGATLDYKEGLMETGFSIDNPNVSRTCGCGNSFS</sequence>
<dbReference type="InterPro" id="IPR016092">
    <property type="entry name" value="ATAP"/>
</dbReference>